<dbReference type="Proteomes" id="UP001183648">
    <property type="component" value="Unassembled WGS sequence"/>
</dbReference>
<dbReference type="RefSeq" id="WP_310305242.1">
    <property type="nucleotide sequence ID" value="NZ_BAAAPS010000005.1"/>
</dbReference>
<protein>
    <recommendedName>
        <fullName evidence="1">DUF4145 domain-containing protein</fullName>
    </recommendedName>
</protein>
<sequence length="216" mass="23833">MASTNCGHCGRLAYMEPVSHLHASPAIGGGVFADAVYKCPNCKRLNMATERTTFYSAGMYPSDTADNHQWSSPRWFPRHLEVIEFEDVPTHIGEAASEATLCLAVGAYRAAGALARAVIEATAKDKKAEGRNLEKRIDALRDGDHIRKHTQEQAHEIRHFGNDMAHGDFVEPVTKEEAEEVVELMAEVLDEVYQSPARLEKRKAARVAKKAKPPAP</sequence>
<evidence type="ECO:0000313" key="2">
    <source>
        <dbReference type="EMBL" id="MDR7364070.1"/>
    </source>
</evidence>
<dbReference type="InterPro" id="IPR025285">
    <property type="entry name" value="DUF4145"/>
</dbReference>
<dbReference type="Pfam" id="PF13643">
    <property type="entry name" value="DUF4145"/>
    <property type="match status" value="1"/>
</dbReference>
<feature type="domain" description="DUF4145" evidence="1">
    <location>
        <begin position="97"/>
        <end position="185"/>
    </location>
</feature>
<keyword evidence="3" id="KW-1185">Reference proteome</keyword>
<reference evidence="2 3" key="1">
    <citation type="submission" date="2023-07" db="EMBL/GenBank/DDBJ databases">
        <title>Sequencing the genomes of 1000 actinobacteria strains.</title>
        <authorList>
            <person name="Klenk H.-P."/>
        </authorList>
    </citation>
    <scope>NUCLEOTIDE SEQUENCE [LARGE SCALE GENOMIC DNA]</scope>
    <source>
        <strain evidence="2 3">DSM 19426</strain>
    </source>
</reference>
<comment type="caution">
    <text evidence="2">The sequence shown here is derived from an EMBL/GenBank/DDBJ whole genome shotgun (WGS) entry which is preliminary data.</text>
</comment>
<gene>
    <name evidence="2" type="ORF">J2S63_003623</name>
</gene>
<name>A0ABU2C0B7_9ACTN</name>
<dbReference type="EMBL" id="JAVDYG010000001">
    <property type="protein sequence ID" value="MDR7364070.1"/>
    <property type="molecule type" value="Genomic_DNA"/>
</dbReference>
<organism evidence="2 3">
    <name type="scientific">Nocardioides marmoribigeumensis</name>
    <dbReference type="NCBI Taxonomy" id="433649"/>
    <lineage>
        <taxon>Bacteria</taxon>
        <taxon>Bacillati</taxon>
        <taxon>Actinomycetota</taxon>
        <taxon>Actinomycetes</taxon>
        <taxon>Propionibacteriales</taxon>
        <taxon>Nocardioidaceae</taxon>
        <taxon>Nocardioides</taxon>
    </lineage>
</organism>
<accession>A0ABU2C0B7</accession>
<evidence type="ECO:0000313" key="3">
    <source>
        <dbReference type="Proteomes" id="UP001183648"/>
    </source>
</evidence>
<evidence type="ECO:0000259" key="1">
    <source>
        <dbReference type="Pfam" id="PF13643"/>
    </source>
</evidence>
<proteinExistence type="predicted"/>